<proteinExistence type="predicted"/>
<gene>
    <name evidence="1" type="primary">CSON006548</name>
</gene>
<protein>
    <submittedName>
        <fullName evidence="1">CSON006548 protein</fullName>
    </submittedName>
</protein>
<evidence type="ECO:0000313" key="1">
    <source>
        <dbReference type="EMBL" id="SSX14080.1"/>
    </source>
</evidence>
<name>A0A336L910_CULSO</name>
<reference evidence="2" key="2">
    <citation type="submission" date="2018-07" db="EMBL/GenBank/DDBJ databases">
        <authorList>
            <person name="Quirk P.G."/>
            <person name="Krulwich T.A."/>
        </authorList>
    </citation>
    <scope>NUCLEOTIDE SEQUENCE</scope>
</reference>
<dbReference type="EMBL" id="UFQS01002451">
    <property type="protein sequence ID" value="SSX14080.1"/>
    <property type="molecule type" value="Genomic_DNA"/>
</dbReference>
<sequence length="180" mass="20052">MDPAVISLGRKVKFEEAYRLYKIGACNIRFSSSFSIFLLPLRRLDGDISSFLECFLRFALVRASGSSSPSSSSSLSPATSKCLLFRLRESLSLDPIDRVVLFFIAINGISSVVSLSDSYFVAADLRGRRDGASNIFSSVILDLRELEDSSLRRPRKISAILGLRCHLMEVGKLSIWQDFE</sequence>
<dbReference type="AlphaFoldDB" id="A0A336L910"/>
<reference evidence="1" key="1">
    <citation type="submission" date="2018-04" db="EMBL/GenBank/DDBJ databases">
        <authorList>
            <person name="Go L.Y."/>
            <person name="Mitchell J.A."/>
        </authorList>
    </citation>
    <scope>NUCLEOTIDE SEQUENCE</scope>
    <source>
        <tissue evidence="1">Whole organism</tissue>
    </source>
</reference>
<accession>A0A336L910</accession>
<evidence type="ECO:0000313" key="2">
    <source>
        <dbReference type="EMBL" id="SSX33498.1"/>
    </source>
</evidence>
<dbReference type="VEuPathDB" id="VectorBase:CSON006548"/>
<dbReference type="EMBL" id="UFQT01002451">
    <property type="protein sequence ID" value="SSX33498.1"/>
    <property type="molecule type" value="Genomic_DNA"/>
</dbReference>
<organism evidence="1">
    <name type="scientific">Culicoides sonorensis</name>
    <name type="common">Biting midge</name>
    <dbReference type="NCBI Taxonomy" id="179676"/>
    <lineage>
        <taxon>Eukaryota</taxon>
        <taxon>Metazoa</taxon>
        <taxon>Ecdysozoa</taxon>
        <taxon>Arthropoda</taxon>
        <taxon>Hexapoda</taxon>
        <taxon>Insecta</taxon>
        <taxon>Pterygota</taxon>
        <taxon>Neoptera</taxon>
        <taxon>Endopterygota</taxon>
        <taxon>Diptera</taxon>
        <taxon>Nematocera</taxon>
        <taxon>Chironomoidea</taxon>
        <taxon>Ceratopogonidae</taxon>
        <taxon>Ceratopogoninae</taxon>
        <taxon>Culicoides</taxon>
        <taxon>Monoculicoides</taxon>
    </lineage>
</organism>